<evidence type="ECO:0000313" key="2">
    <source>
        <dbReference type="Proteomes" id="UP000249204"/>
    </source>
</evidence>
<name>A0A2W6NNG2_9BACL</name>
<organism evidence="1 2">
    <name type="scientific">Paenibacillus silvae</name>
    <dbReference type="NCBI Taxonomy" id="1325358"/>
    <lineage>
        <taxon>Bacteria</taxon>
        <taxon>Bacillati</taxon>
        <taxon>Bacillota</taxon>
        <taxon>Bacilli</taxon>
        <taxon>Bacillales</taxon>
        <taxon>Paenibacillaceae</taxon>
        <taxon>Paenibacillus</taxon>
    </lineage>
</organism>
<proteinExistence type="predicted"/>
<dbReference type="EMBL" id="QKWW01000006">
    <property type="protein sequence ID" value="PZT57371.1"/>
    <property type="molecule type" value="Genomic_DNA"/>
</dbReference>
<evidence type="ECO:0000313" key="1">
    <source>
        <dbReference type="EMBL" id="PZT57371.1"/>
    </source>
</evidence>
<dbReference type="Proteomes" id="UP000249204">
    <property type="component" value="Unassembled WGS sequence"/>
</dbReference>
<gene>
    <name evidence="1" type="ORF">DN757_01565</name>
</gene>
<sequence length="67" mass="7453">MKFEQLIGNINEGQIAKGVFANESWYLVRDSDAICYCNEDGSELYGVVPLTFSNMNASYVIAGYFEG</sequence>
<accession>A0A2W6NNG2</accession>
<protein>
    <submittedName>
        <fullName evidence="1">Uncharacterized protein</fullName>
    </submittedName>
</protein>
<dbReference type="RefSeq" id="WP_111268523.1">
    <property type="nucleotide sequence ID" value="NZ_QKWW01000006.1"/>
</dbReference>
<reference evidence="1 2" key="1">
    <citation type="submission" date="2018-06" db="EMBL/GenBank/DDBJ databases">
        <title>Isolation of heavy metals resistant Paenibacillus silvae NC2 from Gold-Copper mine in ZiJin, China.</title>
        <authorList>
            <person name="Xu J."/>
            <person name="Mazhar H.S."/>
            <person name="Rensing C."/>
        </authorList>
    </citation>
    <scope>NUCLEOTIDE SEQUENCE [LARGE SCALE GENOMIC DNA]</scope>
    <source>
        <strain evidence="1 2">NC2</strain>
    </source>
</reference>
<comment type="caution">
    <text evidence="1">The sequence shown here is derived from an EMBL/GenBank/DDBJ whole genome shotgun (WGS) entry which is preliminary data.</text>
</comment>
<dbReference type="AlphaFoldDB" id="A0A2W6NNG2"/>